<evidence type="ECO:0000259" key="3">
    <source>
        <dbReference type="SMART" id="SM00563"/>
    </source>
</evidence>
<dbReference type="PANTHER" id="PTHR10434">
    <property type="entry name" value="1-ACYL-SN-GLYCEROL-3-PHOSPHATE ACYLTRANSFERASE"/>
    <property type="match status" value="1"/>
</dbReference>
<protein>
    <submittedName>
        <fullName evidence="4">Lysophospholipid acyltransferase family protein</fullName>
    </submittedName>
</protein>
<dbReference type="SUPFAM" id="SSF69593">
    <property type="entry name" value="Glycerol-3-phosphate (1)-acyltransferase"/>
    <property type="match status" value="1"/>
</dbReference>
<feature type="domain" description="Phospholipid/glycerol acyltransferase" evidence="3">
    <location>
        <begin position="41"/>
        <end position="158"/>
    </location>
</feature>
<gene>
    <name evidence="4" type="ORF">P8192_06465</name>
</gene>
<dbReference type="Proteomes" id="UP001219037">
    <property type="component" value="Chromosome"/>
</dbReference>
<dbReference type="GO" id="GO:0016746">
    <property type="term" value="F:acyltransferase activity"/>
    <property type="evidence" value="ECO:0007669"/>
    <property type="project" value="UniProtKB-KW"/>
</dbReference>
<keyword evidence="2 4" id="KW-0012">Acyltransferase</keyword>
<dbReference type="InterPro" id="IPR002123">
    <property type="entry name" value="Plipid/glycerol_acylTrfase"/>
</dbReference>
<reference evidence="4 5" key="1">
    <citation type="submission" date="2023-04" db="EMBL/GenBank/DDBJ databases">
        <title>Funneling lignin-derived compounds into biodiesel using alkali-halophilic Citricoccus sp. P2.</title>
        <authorList>
            <person name="Luo C.-B."/>
        </authorList>
    </citation>
    <scope>NUCLEOTIDE SEQUENCE [LARGE SCALE GENOMIC DNA]</scope>
    <source>
        <strain evidence="4 5">P2</strain>
    </source>
</reference>
<evidence type="ECO:0000256" key="1">
    <source>
        <dbReference type="ARBA" id="ARBA00022679"/>
    </source>
</evidence>
<dbReference type="CDD" id="cd07989">
    <property type="entry name" value="LPLAT_AGPAT-like"/>
    <property type="match status" value="1"/>
</dbReference>
<dbReference type="Pfam" id="PF01553">
    <property type="entry name" value="Acyltransferase"/>
    <property type="match status" value="1"/>
</dbReference>
<dbReference type="PANTHER" id="PTHR10434:SF55">
    <property type="entry name" value="POSSIBLE ACYLTRANSFERASE"/>
    <property type="match status" value="1"/>
</dbReference>
<dbReference type="RefSeq" id="WP_270105545.1">
    <property type="nucleotide sequence ID" value="NZ_CP121252.1"/>
</dbReference>
<sequence length="242" mass="26486">MTETFLLRAGFAGAASIVLPTLNLSMNKEWSGREYLPDSGFILVANHISELDPLTLAHMVYRAGYLPHFLAKRELFDAPVLGKILTGMQQVPVDRAKGGAESLEVAEKVVSDGGVVIIYPEGTITRDPQGWPMAARTGAARLALKTGAPVIPAGQWGVHEFLPRKAKKPSPFPRKTSRIAIGPAVELDDLRNGPLTRKVLVSATERMMRAITERVEILREEKAPDGIWDPTLNKRRPHGEAL</sequence>
<organism evidence="4 5">
    <name type="scientific">Citricoccus muralis</name>
    <dbReference type="NCBI Taxonomy" id="169134"/>
    <lineage>
        <taxon>Bacteria</taxon>
        <taxon>Bacillati</taxon>
        <taxon>Actinomycetota</taxon>
        <taxon>Actinomycetes</taxon>
        <taxon>Micrococcales</taxon>
        <taxon>Micrococcaceae</taxon>
        <taxon>Citricoccus</taxon>
    </lineage>
</organism>
<evidence type="ECO:0000313" key="5">
    <source>
        <dbReference type="Proteomes" id="UP001219037"/>
    </source>
</evidence>
<dbReference type="SMART" id="SM00563">
    <property type="entry name" value="PlsC"/>
    <property type="match status" value="1"/>
</dbReference>
<keyword evidence="1" id="KW-0808">Transferase</keyword>
<keyword evidence="5" id="KW-1185">Reference proteome</keyword>
<accession>A0ABY8H9A4</accession>
<evidence type="ECO:0000256" key="2">
    <source>
        <dbReference type="ARBA" id="ARBA00023315"/>
    </source>
</evidence>
<dbReference type="EMBL" id="CP121252">
    <property type="protein sequence ID" value="WFP17739.1"/>
    <property type="molecule type" value="Genomic_DNA"/>
</dbReference>
<evidence type="ECO:0000313" key="4">
    <source>
        <dbReference type="EMBL" id="WFP17739.1"/>
    </source>
</evidence>
<name>A0ABY8H9A4_9MICC</name>
<proteinExistence type="predicted"/>